<feature type="compositionally biased region" description="Basic residues" evidence="1">
    <location>
        <begin position="35"/>
        <end position="46"/>
    </location>
</feature>
<evidence type="ECO:0000313" key="2">
    <source>
        <dbReference type="EMBL" id="ORZ33882.1"/>
    </source>
</evidence>
<keyword evidence="3" id="KW-1185">Reference proteome</keyword>
<dbReference type="Proteomes" id="UP000193411">
    <property type="component" value="Unassembled WGS sequence"/>
</dbReference>
<feature type="region of interest" description="Disordered" evidence="1">
    <location>
        <begin position="31"/>
        <end position="140"/>
    </location>
</feature>
<accession>A0A1Y2HLB0</accession>
<protein>
    <submittedName>
        <fullName evidence="2">Uncharacterized protein</fullName>
    </submittedName>
</protein>
<dbReference type="OrthoDB" id="2123952at2759"/>
<organism evidence="2 3">
    <name type="scientific">Catenaria anguillulae PL171</name>
    <dbReference type="NCBI Taxonomy" id="765915"/>
    <lineage>
        <taxon>Eukaryota</taxon>
        <taxon>Fungi</taxon>
        <taxon>Fungi incertae sedis</taxon>
        <taxon>Blastocladiomycota</taxon>
        <taxon>Blastocladiomycetes</taxon>
        <taxon>Blastocladiales</taxon>
        <taxon>Catenariaceae</taxon>
        <taxon>Catenaria</taxon>
    </lineage>
</organism>
<feature type="compositionally biased region" description="Low complexity" evidence="1">
    <location>
        <begin position="54"/>
        <end position="71"/>
    </location>
</feature>
<proteinExistence type="predicted"/>
<sequence length="269" mass="28584">MRFLPAAQEAVRWQQALLSVRHVQRAMRVSALKRSAVRKRSRHPKMAKLPPPSSSSTAPGAAGESGPSKSKPSSRKRVRKAKDNGEDLDNDADRSASGSIVIEARLTNLGRRGTPPPDASPTSPSTKSATPPVAPVGPAPRPYKFPGQDILNSEVRVTDAPPASSAAAAQIVDLAHMPSSHLEVHINTFFAHFYPLIPVFTEAEFRADLAAGRVPPYMLYSLCAVTSLFLMVPIGNNGRPGVTNAIAASQLTVKRADPPVGSPPAPDFP</sequence>
<name>A0A1Y2HLB0_9FUNG</name>
<dbReference type="EMBL" id="MCFL01000032">
    <property type="protein sequence ID" value="ORZ33882.1"/>
    <property type="molecule type" value="Genomic_DNA"/>
</dbReference>
<dbReference type="AlphaFoldDB" id="A0A1Y2HLB0"/>
<feature type="compositionally biased region" description="Low complexity" evidence="1">
    <location>
        <begin position="120"/>
        <end position="131"/>
    </location>
</feature>
<comment type="caution">
    <text evidence="2">The sequence shown here is derived from an EMBL/GenBank/DDBJ whole genome shotgun (WGS) entry which is preliminary data.</text>
</comment>
<dbReference type="CDD" id="cd12148">
    <property type="entry name" value="fungal_TF_MHR"/>
    <property type="match status" value="1"/>
</dbReference>
<evidence type="ECO:0000313" key="3">
    <source>
        <dbReference type="Proteomes" id="UP000193411"/>
    </source>
</evidence>
<gene>
    <name evidence="2" type="ORF">BCR44DRAFT_1185387</name>
</gene>
<evidence type="ECO:0000256" key="1">
    <source>
        <dbReference type="SAM" id="MobiDB-lite"/>
    </source>
</evidence>
<reference evidence="2 3" key="1">
    <citation type="submission" date="2016-07" db="EMBL/GenBank/DDBJ databases">
        <title>Pervasive Adenine N6-methylation of Active Genes in Fungi.</title>
        <authorList>
            <consortium name="DOE Joint Genome Institute"/>
            <person name="Mondo S.J."/>
            <person name="Dannebaum R.O."/>
            <person name="Kuo R.C."/>
            <person name="Labutti K."/>
            <person name="Haridas S."/>
            <person name="Kuo A."/>
            <person name="Salamov A."/>
            <person name="Ahrendt S.R."/>
            <person name="Lipzen A."/>
            <person name="Sullivan W."/>
            <person name="Andreopoulos W.B."/>
            <person name="Clum A."/>
            <person name="Lindquist E."/>
            <person name="Daum C."/>
            <person name="Ramamoorthy G.K."/>
            <person name="Gryganskyi A."/>
            <person name="Culley D."/>
            <person name="Magnuson J.K."/>
            <person name="James T.Y."/>
            <person name="O'Malley M.A."/>
            <person name="Stajich J.E."/>
            <person name="Spatafora J.W."/>
            <person name="Visel A."/>
            <person name="Grigoriev I.V."/>
        </authorList>
    </citation>
    <scope>NUCLEOTIDE SEQUENCE [LARGE SCALE GENOMIC DNA]</scope>
    <source>
        <strain evidence="2 3">PL171</strain>
    </source>
</reference>